<evidence type="ECO:0000313" key="2">
    <source>
        <dbReference type="EMBL" id="OBS77971.1"/>
    </source>
</evidence>
<sequence>MLKGALFKPDMSQSNAPTSAKKRHESRLETHSRTGLALLPASSGLGQGNDEACRLQKKSWGCPPPEKTT</sequence>
<evidence type="ECO:0000313" key="3">
    <source>
        <dbReference type="Proteomes" id="UP000092124"/>
    </source>
</evidence>
<feature type="compositionally biased region" description="Low complexity" evidence="1">
    <location>
        <begin position="35"/>
        <end position="44"/>
    </location>
</feature>
<reference evidence="2 3" key="1">
    <citation type="submission" date="2016-06" db="EMBL/GenBank/DDBJ databases">
        <title>The Draft Genome Sequence and Annotation of the Desert Woodrat Neotoma lepida.</title>
        <authorList>
            <person name="Campbell M."/>
            <person name="Oakeson K.F."/>
            <person name="Yandell M."/>
            <person name="Halpert J.R."/>
            <person name="Dearing D."/>
        </authorList>
    </citation>
    <scope>NUCLEOTIDE SEQUENCE [LARGE SCALE GENOMIC DNA]</scope>
    <source>
        <strain evidence="2">417</strain>
        <tissue evidence="2">Liver</tissue>
    </source>
</reference>
<dbReference type="Proteomes" id="UP000092124">
    <property type="component" value="Unassembled WGS sequence"/>
</dbReference>
<feature type="region of interest" description="Disordered" evidence="1">
    <location>
        <begin position="1"/>
        <end position="69"/>
    </location>
</feature>
<accession>A0A1A6HI73</accession>
<gene>
    <name evidence="2" type="ORF">A6R68_19636</name>
</gene>
<keyword evidence="3" id="KW-1185">Reference proteome</keyword>
<name>A0A1A6HI73_NEOLE</name>
<evidence type="ECO:0000256" key="1">
    <source>
        <dbReference type="SAM" id="MobiDB-lite"/>
    </source>
</evidence>
<organism evidence="2 3">
    <name type="scientific">Neotoma lepida</name>
    <name type="common">Desert woodrat</name>
    <dbReference type="NCBI Taxonomy" id="56216"/>
    <lineage>
        <taxon>Eukaryota</taxon>
        <taxon>Metazoa</taxon>
        <taxon>Chordata</taxon>
        <taxon>Craniata</taxon>
        <taxon>Vertebrata</taxon>
        <taxon>Euteleostomi</taxon>
        <taxon>Mammalia</taxon>
        <taxon>Eutheria</taxon>
        <taxon>Euarchontoglires</taxon>
        <taxon>Glires</taxon>
        <taxon>Rodentia</taxon>
        <taxon>Myomorpha</taxon>
        <taxon>Muroidea</taxon>
        <taxon>Cricetidae</taxon>
        <taxon>Neotominae</taxon>
        <taxon>Neotoma</taxon>
    </lineage>
</organism>
<protein>
    <submittedName>
        <fullName evidence="2">Uncharacterized protein</fullName>
    </submittedName>
</protein>
<proteinExistence type="predicted"/>
<comment type="caution">
    <text evidence="2">The sequence shown here is derived from an EMBL/GenBank/DDBJ whole genome shotgun (WGS) entry which is preliminary data.</text>
</comment>
<feature type="non-terminal residue" evidence="2">
    <location>
        <position position="69"/>
    </location>
</feature>
<dbReference type="EMBL" id="LZPO01027630">
    <property type="protein sequence ID" value="OBS77971.1"/>
    <property type="molecule type" value="Genomic_DNA"/>
</dbReference>
<dbReference type="AlphaFoldDB" id="A0A1A6HI73"/>